<evidence type="ECO:0000256" key="1">
    <source>
        <dbReference type="ARBA" id="ARBA00022737"/>
    </source>
</evidence>
<dbReference type="InterPro" id="IPR016024">
    <property type="entry name" value="ARM-type_fold"/>
</dbReference>
<dbReference type="SUPFAM" id="SSF48371">
    <property type="entry name" value="ARM repeat"/>
    <property type="match status" value="1"/>
</dbReference>
<feature type="region of interest" description="Disordered" evidence="3">
    <location>
        <begin position="582"/>
        <end position="641"/>
    </location>
</feature>
<dbReference type="WBParaSite" id="TTAC_0000068401-mRNA-1">
    <property type="protein sequence ID" value="TTAC_0000068401-mRNA-1"/>
    <property type="gene ID" value="TTAC_0000068401"/>
</dbReference>
<dbReference type="Proteomes" id="UP000274429">
    <property type="component" value="Unassembled WGS sequence"/>
</dbReference>
<reference evidence="4 5" key="2">
    <citation type="submission" date="2018-11" db="EMBL/GenBank/DDBJ databases">
        <authorList>
            <consortium name="Pathogen Informatics"/>
        </authorList>
    </citation>
    <scope>NUCLEOTIDE SEQUENCE [LARGE SCALE GENOMIC DNA]</scope>
</reference>
<name>A0A158RDI5_HYDTA</name>
<feature type="region of interest" description="Disordered" evidence="3">
    <location>
        <begin position="1"/>
        <end position="47"/>
    </location>
</feature>
<dbReference type="AlphaFoldDB" id="A0A158RDI5"/>
<evidence type="ECO:0000256" key="2">
    <source>
        <dbReference type="ARBA" id="ARBA00022786"/>
    </source>
</evidence>
<keyword evidence="2" id="KW-0833">Ubl conjugation pathway</keyword>
<feature type="compositionally biased region" description="Acidic residues" evidence="3">
    <location>
        <begin position="599"/>
        <end position="638"/>
    </location>
</feature>
<dbReference type="EMBL" id="UYWX01000077">
    <property type="protein sequence ID" value="VDM16832.1"/>
    <property type="molecule type" value="Genomic_DNA"/>
</dbReference>
<keyword evidence="5" id="KW-1185">Reference proteome</keyword>
<dbReference type="Gene3D" id="1.25.10.10">
    <property type="entry name" value="Leucine-rich Repeat Variant"/>
    <property type="match status" value="1"/>
</dbReference>
<evidence type="ECO:0000313" key="5">
    <source>
        <dbReference type="Proteomes" id="UP000274429"/>
    </source>
</evidence>
<protein>
    <submittedName>
        <fullName evidence="6">Armadillo repeat-containing protein 6</fullName>
    </submittedName>
</protein>
<organism evidence="6">
    <name type="scientific">Hydatigena taeniaeformis</name>
    <name type="common">Feline tapeworm</name>
    <name type="synonym">Taenia taeniaeformis</name>
    <dbReference type="NCBI Taxonomy" id="6205"/>
    <lineage>
        <taxon>Eukaryota</taxon>
        <taxon>Metazoa</taxon>
        <taxon>Spiralia</taxon>
        <taxon>Lophotrochozoa</taxon>
        <taxon>Platyhelminthes</taxon>
        <taxon>Cestoda</taxon>
        <taxon>Eucestoda</taxon>
        <taxon>Cyclophyllidea</taxon>
        <taxon>Taeniidae</taxon>
        <taxon>Hydatigera</taxon>
    </lineage>
</organism>
<evidence type="ECO:0000256" key="3">
    <source>
        <dbReference type="SAM" id="MobiDB-lite"/>
    </source>
</evidence>
<dbReference type="InterPro" id="IPR039852">
    <property type="entry name" value="CAND1/CAND2"/>
</dbReference>
<accession>A0A158RDI5</accession>
<proteinExistence type="predicted"/>
<reference evidence="6" key="1">
    <citation type="submission" date="2016-04" db="UniProtKB">
        <authorList>
            <consortium name="WormBaseParasite"/>
        </authorList>
    </citation>
    <scope>IDENTIFICATION</scope>
</reference>
<keyword evidence="1" id="KW-0677">Repeat</keyword>
<evidence type="ECO:0000313" key="4">
    <source>
        <dbReference type="EMBL" id="VDM16832.1"/>
    </source>
</evidence>
<dbReference type="STRING" id="6205.A0A158RDI5"/>
<gene>
    <name evidence="4" type="ORF">TTAC_LOCUS685</name>
</gene>
<evidence type="ECO:0000313" key="6">
    <source>
        <dbReference type="WBParaSite" id="TTAC_0000068401-mRNA-1"/>
    </source>
</evidence>
<feature type="compositionally biased region" description="Polar residues" evidence="3">
    <location>
        <begin position="583"/>
        <end position="595"/>
    </location>
</feature>
<sequence>MGNLKSKTVRTQTAPPTPPSPRTGPAARRQKRSEVGGQAAEGDNSEMKILVDKSVQIHPEMMEKNTSMKSFCIPAVAFETCSTNMPMHRDYSLSEILTSVDDHNFLDFAKSTGSFEEELLADILVDATSFTSDELDPCVDVVQCLNQLLVDLEERSLEKMLFGTSTVSAMNKRPLQPTPVAACAKRRRIETNDDYGSKMDSPDMDFRFMALNDLIVGIQSQSLTRNILSPKLVQKTLQLLEDVNGEVQTLAVNAVSALFPVVLESERSMIVEAVVAGLFHSDNERFRSVSILALRAMVNATPPDNIKLICILATRSIPTLIESVRSGNSIQVECCEILGDMVSRFGENLLPFHPNIVKCMFQALNSSQPSLRKRAVQMVTNFLSFEDTYATLLAFVKDRFENVLNRAGLGTNPDQQQVSKGEEELTISYFKIALQCLVALARNAECLASQASDLLCNGLILHLLDGNINDTIMPHLKREFGDFYPADAANEFRELGLQCLDNLLRARQRTATQSSHLSRLLDTNFQKIAYVLASMVSYDPNCVSTHAVGVFSGRFTSQGLANHFAAFSHCSYLLKFIKGVDSSEPQDSSPSTVVLGSSGDDDDSKDADDDDAHPESMDYEDMDGDDGDDEEEDDEDDDTSWKVRRTAAKVMDTCVQAYQEKLGHFYAYFAPVLITRLSEDRNESARLELFSCLNSMVRATTLKNPNSLTIRLGQQSAQSMLLRLLPGIFQNIQPFISASSPKRSRSQMSSYCVKTTPASHQAVVNLIRALATALPGHLTAHLPTIVLMVKGDLR</sequence>
<dbReference type="PANTHER" id="PTHR12696">
    <property type="entry name" value="TIP120"/>
    <property type="match status" value="1"/>
</dbReference>
<dbReference type="OrthoDB" id="6270416at2759"/>
<dbReference type="InterPro" id="IPR011989">
    <property type="entry name" value="ARM-like"/>
</dbReference>
<dbReference type="GO" id="GO:0010265">
    <property type="term" value="P:SCF complex assembly"/>
    <property type="evidence" value="ECO:0007669"/>
    <property type="project" value="InterPro"/>
</dbReference>